<evidence type="ECO:0000256" key="6">
    <source>
        <dbReference type="SAM" id="MobiDB-lite"/>
    </source>
</evidence>
<dbReference type="PANTHER" id="PTHR33048:SF47">
    <property type="entry name" value="INTEGRAL MEMBRANE PROTEIN-RELATED"/>
    <property type="match status" value="1"/>
</dbReference>
<proteinExistence type="inferred from homology"/>
<evidence type="ECO:0000256" key="4">
    <source>
        <dbReference type="ARBA" id="ARBA00023136"/>
    </source>
</evidence>
<dbReference type="AlphaFoldDB" id="A0A162IBN8"/>
<dbReference type="Proteomes" id="UP000078544">
    <property type="component" value="Unassembled WGS sequence"/>
</dbReference>
<keyword evidence="4 7" id="KW-0472">Membrane</keyword>
<comment type="similarity">
    <text evidence="5">Belongs to the SAT4 family.</text>
</comment>
<gene>
    <name evidence="9" type="ORF">AAL_06914</name>
</gene>
<evidence type="ECO:0000256" key="7">
    <source>
        <dbReference type="SAM" id="Phobius"/>
    </source>
</evidence>
<evidence type="ECO:0000256" key="2">
    <source>
        <dbReference type="ARBA" id="ARBA00022692"/>
    </source>
</evidence>
<dbReference type="InterPro" id="IPR049326">
    <property type="entry name" value="Rhodopsin_dom_fungi"/>
</dbReference>
<accession>A0A162IBN8</accession>
<feature type="domain" description="Rhodopsin" evidence="8">
    <location>
        <begin position="196"/>
        <end position="377"/>
    </location>
</feature>
<keyword evidence="10" id="KW-1185">Reference proteome</keyword>
<evidence type="ECO:0000313" key="10">
    <source>
        <dbReference type="Proteomes" id="UP000078544"/>
    </source>
</evidence>
<comment type="caution">
    <text evidence="9">The sequence shown here is derived from an EMBL/GenBank/DDBJ whole genome shotgun (WGS) entry which is preliminary data.</text>
</comment>
<feature type="transmembrane region" description="Helical" evidence="7">
    <location>
        <begin position="349"/>
        <end position="371"/>
    </location>
</feature>
<feature type="region of interest" description="Disordered" evidence="6">
    <location>
        <begin position="400"/>
        <end position="422"/>
    </location>
</feature>
<organism evidence="9 10">
    <name type="scientific">Moelleriella libera RCEF 2490</name>
    <dbReference type="NCBI Taxonomy" id="1081109"/>
    <lineage>
        <taxon>Eukaryota</taxon>
        <taxon>Fungi</taxon>
        <taxon>Dikarya</taxon>
        <taxon>Ascomycota</taxon>
        <taxon>Pezizomycotina</taxon>
        <taxon>Sordariomycetes</taxon>
        <taxon>Hypocreomycetidae</taxon>
        <taxon>Hypocreales</taxon>
        <taxon>Clavicipitaceae</taxon>
        <taxon>Moelleriella</taxon>
    </lineage>
</organism>
<comment type="subcellular location">
    <subcellularLocation>
        <location evidence="1">Membrane</location>
        <topology evidence="1">Multi-pass membrane protein</topology>
    </subcellularLocation>
</comment>
<keyword evidence="2 7" id="KW-0812">Transmembrane</keyword>
<feature type="transmembrane region" description="Helical" evidence="7">
    <location>
        <begin position="232"/>
        <end position="253"/>
    </location>
</feature>
<evidence type="ECO:0000259" key="8">
    <source>
        <dbReference type="Pfam" id="PF20684"/>
    </source>
</evidence>
<feature type="region of interest" description="Disordered" evidence="6">
    <location>
        <begin position="1"/>
        <end position="41"/>
    </location>
</feature>
<evidence type="ECO:0000313" key="9">
    <source>
        <dbReference type="EMBL" id="KZZ91173.1"/>
    </source>
</evidence>
<dbReference type="Pfam" id="PF20684">
    <property type="entry name" value="Fung_rhodopsin"/>
    <property type="match status" value="1"/>
</dbReference>
<protein>
    <recommendedName>
        <fullName evidence="8">Rhodopsin domain-containing protein</fullName>
    </recommendedName>
</protein>
<dbReference type="OrthoDB" id="5342292at2759"/>
<evidence type="ECO:0000256" key="3">
    <source>
        <dbReference type="ARBA" id="ARBA00022989"/>
    </source>
</evidence>
<feature type="transmembrane region" description="Helical" evidence="7">
    <location>
        <begin position="201"/>
        <end position="220"/>
    </location>
</feature>
<evidence type="ECO:0000256" key="5">
    <source>
        <dbReference type="ARBA" id="ARBA00038359"/>
    </source>
</evidence>
<keyword evidence="3 7" id="KW-1133">Transmembrane helix</keyword>
<reference evidence="9 10" key="1">
    <citation type="journal article" date="2016" name="Genome Biol. Evol.">
        <title>Divergent and convergent evolution of fungal pathogenicity.</title>
        <authorList>
            <person name="Shang Y."/>
            <person name="Xiao G."/>
            <person name="Zheng P."/>
            <person name="Cen K."/>
            <person name="Zhan S."/>
            <person name="Wang C."/>
        </authorList>
    </citation>
    <scope>NUCLEOTIDE SEQUENCE [LARGE SCALE GENOMIC DNA]</scope>
    <source>
        <strain evidence="9 10">RCEF 2490</strain>
    </source>
</reference>
<dbReference type="STRING" id="1081109.A0A162IBN8"/>
<name>A0A162IBN8_9HYPO</name>
<feature type="transmembrane region" description="Helical" evidence="7">
    <location>
        <begin position="315"/>
        <end position="337"/>
    </location>
</feature>
<dbReference type="PANTHER" id="PTHR33048">
    <property type="entry name" value="PTH11-LIKE INTEGRAL MEMBRANE PROTEIN (AFU_ORTHOLOGUE AFUA_5G11245)"/>
    <property type="match status" value="1"/>
</dbReference>
<dbReference type="InterPro" id="IPR052337">
    <property type="entry name" value="SAT4-like"/>
</dbReference>
<feature type="compositionally biased region" description="Polar residues" evidence="6">
    <location>
        <begin position="26"/>
        <end position="39"/>
    </location>
</feature>
<evidence type="ECO:0000256" key="1">
    <source>
        <dbReference type="ARBA" id="ARBA00004141"/>
    </source>
</evidence>
<sequence length="422" mass="45731">MAHLTSFPWGRTSAKSSVKSTKDKSANTNSKRQDLSSNVPHYRAKPMNSISIWDQPALEPPSGVVPDFATLNSSHASGYGFVISSSAVSLVAVLARLISSASRRKLVVEDALMIAALVRPSLFSLSTCLSSSDLGKSLDRPLATASRLSFKRVGTVRRARIHVLRPLDISRSGSPPMGNPAQVPAALSPSKALAKHSNLGSMFYSASIMLIKAAILVSWLRIFVPAGQRNNLFWVCHALIWTNVIFYIVAICSEAFRCWPREKIWNPLFQGGHCSVDVKKLYAASSTLNVLSDSAILAVPQFVIWKLQMPRARKWGLSLLFVIGIGAWVFGVTRLVYIVKLLSSNDVVYILPNVAIWSVWEVTAGFLVLGIPAMPAAFKALPFSGSFVSFLRLKSQGSDQRGLSPVAPSPMAAVQAPTAKTP</sequence>
<dbReference type="EMBL" id="AZGY01000019">
    <property type="protein sequence ID" value="KZZ91173.1"/>
    <property type="molecule type" value="Genomic_DNA"/>
</dbReference>
<feature type="transmembrane region" description="Helical" evidence="7">
    <location>
        <begin position="76"/>
        <end position="95"/>
    </location>
</feature>
<dbReference type="GO" id="GO:0016020">
    <property type="term" value="C:membrane"/>
    <property type="evidence" value="ECO:0007669"/>
    <property type="project" value="UniProtKB-SubCell"/>
</dbReference>